<dbReference type="RefSeq" id="WP_017742634.1">
    <property type="nucleotide sequence ID" value="NZ_KQ976354.1"/>
</dbReference>
<feature type="transmembrane region" description="Helical" evidence="1">
    <location>
        <begin position="188"/>
        <end position="212"/>
    </location>
</feature>
<keyword evidence="3" id="KW-1185">Reference proteome</keyword>
<gene>
    <name evidence="2" type="ORF">WA1_15355</name>
</gene>
<dbReference type="EMBL" id="ANNX02000017">
    <property type="protein sequence ID" value="KYC42714.1"/>
    <property type="molecule type" value="Genomic_DNA"/>
</dbReference>
<feature type="transmembrane region" description="Helical" evidence="1">
    <location>
        <begin position="27"/>
        <end position="52"/>
    </location>
</feature>
<reference evidence="2 3" key="1">
    <citation type="journal article" date="2013" name="Genome Biol. Evol.">
        <title>Genomes of Stigonematalean cyanobacteria (subsection V) and the evolution of oxygenic photosynthesis from prokaryotes to plastids.</title>
        <authorList>
            <person name="Dagan T."/>
            <person name="Roettger M."/>
            <person name="Stucken K."/>
            <person name="Landan G."/>
            <person name="Koch R."/>
            <person name="Major P."/>
            <person name="Gould S.B."/>
            <person name="Goremykin V.V."/>
            <person name="Rippka R."/>
            <person name="Tandeau de Marsac N."/>
            <person name="Gugger M."/>
            <person name="Lockhart P.J."/>
            <person name="Allen J.F."/>
            <person name="Brune I."/>
            <person name="Maus I."/>
            <person name="Puhler A."/>
            <person name="Martin W.F."/>
        </authorList>
    </citation>
    <scope>NUCLEOTIDE SEQUENCE [LARGE SCALE GENOMIC DNA]</scope>
    <source>
        <strain evidence="2 3">PCC 7110</strain>
    </source>
</reference>
<dbReference type="Proteomes" id="UP000076925">
    <property type="component" value="Unassembled WGS sequence"/>
</dbReference>
<protein>
    <recommendedName>
        <fullName evidence="4">ECF transporter S component</fullName>
    </recommendedName>
</protein>
<feature type="transmembrane region" description="Helical" evidence="1">
    <location>
        <begin position="64"/>
        <end position="89"/>
    </location>
</feature>
<evidence type="ECO:0000256" key="1">
    <source>
        <dbReference type="SAM" id="Phobius"/>
    </source>
</evidence>
<evidence type="ECO:0008006" key="4">
    <source>
        <dbReference type="Google" id="ProtNLM"/>
    </source>
</evidence>
<dbReference type="OrthoDB" id="507620at2"/>
<keyword evidence="1" id="KW-0812">Transmembrane</keyword>
<evidence type="ECO:0000313" key="2">
    <source>
        <dbReference type="EMBL" id="KYC42714.1"/>
    </source>
</evidence>
<comment type="caution">
    <text evidence="2">The sequence shown here is derived from an EMBL/GenBank/DDBJ whole genome shotgun (WGS) entry which is preliminary data.</text>
</comment>
<dbReference type="AlphaFoldDB" id="A0A139XDE0"/>
<feature type="transmembrane region" description="Helical" evidence="1">
    <location>
        <begin position="150"/>
        <end position="167"/>
    </location>
</feature>
<feature type="transmembrane region" description="Helical" evidence="1">
    <location>
        <begin position="95"/>
        <end position="114"/>
    </location>
</feature>
<sequence>MTFTHSPEGEERKVQIASTASIDGTPVAYIVVLAAVTTALAFIPFTIVLASGGGMPLSQSIFPLLGWILGPFAGALASGIGTFIGTFLAPYTAGIPIFSIWGAMLGSFTAGIMVLGYRRKYWWIGLTIFFAFELFLYTNHALRNGVTPKIVLAGSFVNWSSLLLFALPTRTLFARWIASQKIIPFMTGLFLGTWTVWGLIHLSTIVITYYIFNWPEEVWIVLIPVMPVENLIRCVAGTVIGAGVISGLREINLVKPREAIY</sequence>
<accession>A0A139XDE0</accession>
<name>A0A139XDE0_9CYAN</name>
<feature type="transmembrane region" description="Helical" evidence="1">
    <location>
        <begin position="121"/>
        <end position="138"/>
    </location>
</feature>
<dbReference type="STRING" id="128403.WA1_15355"/>
<feature type="transmembrane region" description="Helical" evidence="1">
    <location>
        <begin position="218"/>
        <end position="248"/>
    </location>
</feature>
<keyword evidence="1" id="KW-0472">Membrane</keyword>
<keyword evidence="1" id="KW-1133">Transmembrane helix</keyword>
<evidence type="ECO:0000313" key="3">
    <source>
        <dbReference type="Proteomes" id="UP000076925"/>
    </source>
</evidence>
<proteinExistence type="predicted"/>
<organism evidence="2 3">
    <name type="scientific">Scytonema hofmannii PCC 7110</name>
    <dbReference type="NCBI Taxonomy" id="128403"/>
    <lineage>
        <taxon>Bacteria</taxon>
        <taxon>Bacillati</taxon>
        <taxon>Cyanobacteriota</taxon>
        <taxon>Cyanophyceae</taxon>
        <taxon>Nostocales</taxon>
        <taxon>Scytonemataceae</taxon>
        <taxon>Scytonema</taxon>
    </lineage>
</organism>